<feature type="transmembrane region" description="Helical" evidence="1">
    <location>
        <begin position="65"/>
        <end position="83"/>
    </location>
</feature>
<keyword evidence="1" id="KW-0472">Membrane</keyword>
<keyword evidence="1" id="KW-0812">Transmembrane</keyword>
<feature type="non-terminal residue" evidence="2">
    <location>
        <position position="91"/>
    </location>
</feature>
<sequence length="91" mass="10302">FVGGPKCWNTRIFTAAAGRRLFNILFFCLNSVSVMYLFKASSLAFSSKKRKRMLTYQCERDSYSIFPLSLGAVAFCTSLQLIAKPIVVKIY</sequence>
<dbReference type="Proteomes" id="UP001153555">
    <property type="component" value="Unassembled WGS sequence"/>
</dbReference>
<accession>A0A9N7NJY0</accession>
<evidence type="ECO:0000313" key="3">
    <source>
        <dbReference type="Proteomes" id="UP001153555"/>
    </source>
</evidence>
<evidence type="ECO:0000313" key="2">
    <source>
        <dbReference type="EMBL" id="CAA0832300.1"/>
    </source>
</evidence>
<keyword evidence="3" id="KW-1185">Reference proteome</keyword>
<comment type="caution">
    <text evidence="2">The sequence shown here is derived from an EMBL/GenBank/DDBJ whole genome shotgun (WGS) entry which is preliminary data.</text>
</comment>
<dbReference type="EMBL" id="CACSLK010027833">
    <property type="protein sequence ID" value="CAA0832300.1"/>
    <property type="molecule type" value="Genomic_DNA"/>
</dbReference>
<name>A0A9N7NJY0_STRHE</name>
<protein>
    <submittedName>
        <fullName evidence="2">Uncharacterized protein</fullName>
    </submittedName>
</protein>
<organism evidence="2 3">
    <name type="scientific">Striga hermonthica</name>
    <name type="common">Purple witchweed</name>
    <name type="synonym">Buchnera hermonthica</name>
    <dbReference type="NCBI Taxonomy" id="68872"/>
    <lineage>
        <taxon>Eukaryota</taxon>
        <taxon>Viridiplantae</taxon>
        <taxon>Streptophyta</taxon>
        <taxon>Embryophyta</taxon>
        <taxon>Tracheophyta</taxon>
        <taxon>Spermatophyta</taxon>
        <taxon>Magnoliopsida</taxon>
        <taxon>eudicotyledons</taxon>
        <taxon>Gunneridae</taxon>
        <taxon>Pentapetalae</taxon>
        <taxon>asterids</taxon>
        <taxon>lamiids</taxon>
        <taxon>Lamiales</taxon>
        <taxon>Orobanchaceae</taxon>
        <taxon>Buchnereae</taxon>
        <taxon>Striga</taxon>
    </lineage>
</organism>
<reference evidence="2" key="1">
    <citation type="submission" date="2019-12" db="EMBL/GenBank/DDBJ databases">
        <authorList>
            <person name="Scholes J."/>
        </authorList>
    </citation>
    <scope>NUCLEOTIDE SEQUENCE</scope>
</reference>
<evidence type="ECO:0000256" key="1">
    <source>
        <dbReference type="SAM" id="Phobius"/>
    </source>
</evidence>
<feature type="non-terminal residue" evidence="2">
    <location>
        <position position="1"/>
    </location>
</feature>
<gene>
    <name evidence="2" type="ORF">SHERM_27602</name>
</gene>
<dbReference type="AlphaFoldDB" id="A0A9N7NJY0"/>
<feature type="transmembrane region" description="Helical" evidence="1">
    <location>
        <begin position="21"/>
        <end position="45"/>
    </location>
</feature>
<proteinExistence type="predicted"/>
<keyword evidence="1" id="KW-1133">Transmembrane helix</keyword>